<organism evidence="9 10">
    <name type="scientific">Candidatus Azambacteria bacterium RIFCSPHIGHO2_02_46_12</name>
    <dbReference type="NCBI Taxonomy" id="1797295"/>
    <lineage>
        <taxon>Bacteria</taxon>
        <taxon>Candidatus Azamiibacteriota</taxon>
    </lineage>
</organism>
<keyword evidence="4" id="KW-0808">Transferase</keyword>
<dbReference type="InterPro" id="IPR003661">
    <property type="entry name" value="HisK_dim/P_dom"/>
</dbReference>
<reference evidence="9 10" key="1">
    <citation type="journal article" date="2016" name="Nat. Commun.">
        <title>Thousands of microbial genomes shed light on interconnected biogeochemical processes in an aquifer system.</title>
        <authorList>
            <person name="Anantharaman K."/>
            <person name="Brown C.T."/>
            <person name="Hug L.A."/>
            <person name="Sharon I."/>
            <person name="Castelle C.J."/>
            <person name="Probst A.J."/>
            <person name="Thomas B.C."/>
            <person name="Singh A."/>
            <person name="Wilkins M.J."/>
            <person name="Karaoz U."/>
            <person name="Brodie E.L."/>
            <person name="Williams K.H."/>
            <person name="Hubbard S.S."/>
            <person name="Banfield J.F."/>
        </authorList>
    </citation>
    <scope>NUCLEOTIDE SEQUENCE [LARGE SCALE GENOMIC DNA]</scope>
</reference>
<dbReference type="SUPFAM" id="SSF47384">
    <property type="entry name" value="Homodimeric domain of signal transducing histidine kinase"/>
    <property type="match status" value="1"/>
</dbReference>
<evidence type="ECO:0000313" key="10">
    <source>
        <dbReference type="Proteomes" id="UP000179184"/>
    </source>
</evidence>
<evidence type="ECO:0000256" key="6">
    <source>
        <dbReference type="ARBA" id="ARBA00023012"/>
    </source>
</evidence>
<feature type="domain" description="Histidine kinase" evidence="8">
    <location>
        <begin position="482"/>
        <end position="707"/>
    </location>
</feature>
<evidence type="ECO:0000256" key="1">
    <source>
        <dbReference type="ARBA" id="ARBA00000085"/>
    </source>
</evidence>
<dbReference type="InterPro" id="IPR029016">
    <property type="entry name" value="GAF-like_dom_sf"/>
</dbReference>
<evidence type="ECO:0000256" key="4">
    <source>
        <dbReference type="ARBA" id="ARBA00022679"/>
    </source>
</evidence>
<dbReference type="Pfam" id="PF02518">
    <property type="entry name" value="HATPase_c"/>
    <property type="match status" value="1"/>
</dbReference>
<keyword evidence="5" id="KW-0418">Kinase</keyword>
<dbReference type="SMART" id="SM00387">
    <property type="entry name" value="HATPase_c"/>
    <property type="match status" value="1"/>
</dbReference>
<evidence type="ECO:0000256" key="5">
    <source>
        <dbReference type="ARBA" id="ARBA00022777"/>
    </source>
</evidence>
<feature type="transmembrane region" description="Helical" evidence="7">
    <location>
        <begin position="94"/>
        <end position="113"/>
    </location>
</feature>
<keyword evidence="7" id="KW-1133">Transmembrane helix</keyword>
<evidence type="ECO:0000256" key="2">
    <source>
        <dbReference type="ARBA" id="ARBA00012438"/>
    </source>
</evidence>
<dbReference type="PANTHER" id="PTHR43711:SF1">
    <property type="entry name" value="HISTIDINE KINASE 1"/>
    <property type="match status" value="1"/>
</dbReference>
<dbReference type="PANTHER" id="PTHR43711">
    <property type="entry name" value="TWO-COMPONENT HISTIDINE KINASE"/>
    <property type="match status" value="1"/>
</dbReference>
<dbReference type="PRINTS" id="PR00344">
    <property type="entry name" value="BCTRLSENSOR"/>
</dbReference>
<name>A0A1F5BFR0_9BACT</name>
<dbReference type="CDD" id="cd00075">
    <property type="entry name" value="HATPase"/>
    <property type="match status" value="1"/>
</dbReference>
<dbReference type="EMBL" id="MEYN01000051">
    <property type="protein sequence ID" value="OGD29449.1"/>
    <property type="molecule type" value="Genomic_DNA"/>
</dbReference>
<dbReference type="InterPro" id="IPR031621">
    <property type="entry name" value="HisKA_7TM"/>
</dbReference>
<dbReference type="GO" id="GO:0000155">
    <property type="term" value="F:phosphorelay sensor kinase activity"/>
    <property type="evidence" value="ECO:0007669"/>
    <property type="project" value="InterPro"/>
</dbReference>
<dbReference type="SMART" id="SM00065">
    <property type="entry name" value="GAF"/>
    <property type="match status" value="1"/>
</dbReference>
<dbReference type="EC" id="2.7.13.3" evidence="2"/>
<dbReference type="InterPro" id="IPR036890">
    <property type="entry name" value="HATPase_C_sf"/>
</dbReference>
<dbReference type="InterPro" id="IPR003594">
    <property type="entry name" value="HATPase_dom"/>
</dbReference>
<dbReference type="InterPro" id="IPR003018">
    <property type="entry name" value="GAF"/>
</dbReference>
<dbReference type="Gene3D" id="1.10.287.130">
    <property type="match status" value="1"/>
</dbReference>
<feature type="transmembrane region" description="Helical" evidence="7">
    <location>
        <begin position="133"/>
        <end position="152"/>
    </location>
</feature>
<dbReference type="InterPro" id="IPR036097">
    <property type="entry name" value="HisK_dim/P_sf"/>
</dbReference>
<evidence type="ECO:0000259" key="8">
    <source>
        <dbReference type="PROSITE" id="PS50109"/>
    </source>
</evidence>
<feature type="transmembrane region" description="Helical" evidence="7">
    <location>
        <begin position="232"/>
        <end position="251"/>
    </location>
</feature>
<keyword evidence="3" id="KW-0597">Phosphoprotein</keyword>
<feature type="transmembrane region" description="Helical" evidence="7">
    <location>
        <begin position="63"/>
        <end position="82"/>
    </location>
</feature>
<comment type="catalytic activity">
    <reaction evidence="1">
        <text>ATP + protein L-histidine = ADP + protein N-phospho-L-histidine.</text>
        <dbReference type="EC" id="2.7.13.3"/>
    </reaction>
</comment>
<dbReference type="Pfam" id="PF16927">
    <property type="entry name" value="HisKA_7TM"/>
    <property type="match status" value="1"/>
</dbReference>
<keyword evidence="7" id="KW-0812">Transmembrane</keyword>
<dbReference type="InterPro" id="IPR004358">
    <property type="entry name" value="Sig_transdc_His_kin-like_C"/>
</dbReference>
<dbReference type="SUPFAM" id="SSF55874">
    <property type="entry name" value="ATPase domain of HSP90 chaperone/DNA topoisomerase II/histidine kinase"/>
    <property type="match status" value="1"/>
</dbReference>
<dbReference type="SMART" id="SM00388">
    <property type="entry name" value="HisKA"/>
    <property type="match status" value="1"/>
</dbReference>
<dbReference type="PROSITE" id="PS50109">
    <property type="entry name" value="HIS_KIN"/>
    <property type="match status" value="1"/>
</dbReference>
<dbReference type="InterPro" id="IPR050736">
    <property type="entry name" value="Sensor_HK_Regulatory"/>
</dbReference>
<feature type="transmembrane region" description="Helical" evidence="7">
    <location>
        <begin position="257"/>
        <end position="279"/>
    </location>
</feature>
<comment type="caution">
    <text evidence="9">The sequence shown here is derived from an EMBL/GenBank/DDBJ whole genome shotgun (WGS) entry which is preliminary data.</text>
</comment>
<proteinExistence type="predicted"/>
<dbReference type="Pfam" id="PF00512">
    <property type="entry name" value="HisKA"/>
    <property type="match status" value="1"/>
</dbReference>
<dbReference type="InterPro" id="IPR005467">
    <property type="entry name" value="His_kinase_dom"/>
</dbReference>
<gene>
    <name evidence="9" type="ORF">A2W60_00895</name>
</gene>
<dbReference type="CDD" id="cd00082">
    <property type="entry name" value="HisKA"/>
    <property type="match status" value="1"/>
</dbReference>
<feature type="transmembrane region" description="Helical" evidence="7">
    <location>
        <begin position="168"/>
        <end position="187"/>
    </location>
</feature>
<evidence type="ECO:0000256" key="3">
    <source>
        <dbReference type="ARBA" id="ARBA00022553"/>
    </source>
</evidence>
<sequence length="707" mass="79972">MITRIFLLFTGFTNLFLGSAVFLYNPRKKINQIYFFLAFGLAIWGLSLAAILISWNIDLFSRAGFAGAAILVSALLLFSFCINEPEVKISEIKFIIPALLGFIFVILILITELVIKGSTFVNHALESVPGPLYFPFLLYAVFCVLGSVYLLFQKFRKSAGMAREQIKYVFLGFALFAVPAIVTNGVLPGVFGVSEFNKLGPSFSVFLLGAIAYAILEYRLMDINFVLRQGTLFTLIFAVIIFIFVLATSLFSKMLGGAPAIIIPAIIITLGFIPFKNFLEKIIDKFFFRSRYDFRTAMYDITKTFSKIEDLDKLLEEFLKKLVSYLKVPKAEIVLLLEKDHFISRLSIGVGERNGIVLPKNNALVQHFEKHPDEILERDYLAYLVPKEEHRKEELLNLHKELDKLGYALAVPITVKRVIIGILFLGEKISRDIFSSQDIQLLEIVGKHAGPVIESARLFEQTQQLNKELLTANQAKSHFITIVSHQFRTPLSAIRMNAELLEDNLKKRFLSAVDETESVQIIQERAIFMVNMLENVFDGMAIDAHKVSVDKKPAVIWEIFDNVKKEISREIEKRRINFILDKSPELLQEIDIDIPKITKVVKILLENAASYNKEGGIIEVKMNKVTDEEKRFIQCSVKDEGIGVPPEDANKIFEKFYRSPNAMNLVPNGTGLGLFIAKNFVELHGGKLWVASQPGQGSTFYFTLPED</sequence>
<keyword evidence="6" id="KW-0902">Two-component regulatory system</keyword>
<evidence type="ECO:0000313" key="9">
    <source>
        <dbReference type="EMBL" id="OGD29449.1"/>
    </source>
</evidence>
<dbReference type="AlphaFoldDB" id="A0A1F5BFR0"/>
<dbReference type="SUPFAM" id="SSF55781">
    <property type="entry name" value="GAF domain-like"/>
    <property type="match status" value="1"/>
</dbReference>
<dbReference type="Gene3D" id="3.30.450.40">
    <property type="match status" value="1"/>
</dbReference>
<feature type="transmembrane region" description="Helical" evidence="7">
    <location>
        <begin position="199"/>
        <end position="220"/>
    </location>
</feature>
<accession>A0A1F5BFR0</accession>
<keyword evidence="7" id="KW-0472">Membrane</keyword>
<dbReference type="FunFam" id="3.30.565.10:FF:000006">
    <property type="entry name" value="Sensor histidine kinase WalK"/>
    <property type="match status" value="1"/>
</dbReference>
<protein>
    <recommendedName>
        <fullName evidence="2">histidine kinase</fullName>
        <ecNumber evidence="2">2.7.13.3</ecNumber>
    </recommendedName>
</protein>
<feature type="transmembrane region" description="Helical" evidence="7">
    <location>
        <begin position="33"/>
        <end position="57"/>
    </location>
</feature>
<dbReference type="Gene3D" id="3.30.565.10">
    <property type="entry name" value="Histidine kinase-like ATPase, C-terminal domain"/>
    <property type="match status" value="1"/>
</dbReference>
<feature type="transmembrane region" description="Helical" evidence="7">
    <location>
        <begin position="6"/>
        <end position="24"/>
    </location>
</feature>
<evidence type="ECO:0000256" key="7">
    <source>
        <dbReference type="SAM" id="Phobius"/>
    </source>
</evidence>
<dbReference type="Proteomes" id="UP000179184">
    <property type="component" value="Unassembled WGS sequence"/>
</dbReference>